<feature type="compositionally biased region" description="Low complexity" evidence="4">
    <location>
        <begin position="234"/>
        <end position="245"/>
    </location>
</feature>
<name>A0ABN9ZAP1_PIPNA</name>
<evidence type="ECO:0000313" key="6">
    <source>
        <dbReference type="Proteomes" id="UP001314169"/>
    </source>
</evidence>
<keyword evidence="2 3" id="KW-0175">Coiled coil</keyword>
<dbReference type="PANTHER" id="PTHR19232:SF1">
    <property type="entry name" value="CEREBELLAR DEGENERATION-RELATED PROTEIN 2"/>
    <property type="match status" value="1"/>
</dbReference>
<feature type="coiled-coil region" evidence="3">
    <location>
        <begin position="264"/>
        <end position="291"/>
    </location>
</feature>
<dbReference type="EMBL" id="OY882867">
    <property type="protein sequence ID" value="CAK6433826.1"/>
    <property type="molecule type" value="Genomic_DNA"/>
</dbReference>
<reference evidence="5" key="1">
    <citation type="submission" date="2023-12" db="EMBL/GenBank/DDBJ databases">
        <authorList>
            <person name="Brown T."/>
        </authorList>
    </citation>
    <scope>NUCLEOTIDE SEQUENCE</scope>
</reference>
<accession>A0ABN9ZAP1</accession>
<evidence type="ECO:0000256" key="2">
    <source>
        <dbReference type="ARBA" id="ARBA00023054"/>
    </source>
</evidence>
<evidence type="ECO:0000313" key="5">
    <source>
        <dbReference type="EMBL" id="CAK6433826.1"/>
    </source>
</evidence>
<comment type="similarity">
    <text evidence="1">Belongs to the CDR2 family.</text>
</comment>
<evidence type="ECO:0000256" key="3">
    <source>
        <dbReference type="SAM" id="Coils"/>
    </source>
</evidence>
<protein>
    <submittedName>
        <fullName evidence="5">Uncharacterized protein</fullName>
    </submittedName>
</protein>
<dbReference type="InterPro" id="IPR026079">
    <property type="entry name" value="CDR2"/>
</dbReference>
<gene>
    <name evidence="5" type="ORF">MPIPNATIZW_LOCUS2132</name>
</gene>
<dbReference type="PANTHER" id="PTHR19232">
    <property type="entry name" value="CENTROCORTIN FAMILY MEMBER"/>
    <property type="match status" value="1"/>
</dbReference>
<evidence type="ECO:0000256" key="4">
    <source>
        <dbReference type="SAM" id="MobiDB-lite"/>
    </source>
</evidence>
<evidence type="ECO:0000256" key="1">
    <source>
        <dbReference type="ARBA" id="ARBA00009019"/>
    </source>
</evidence>
<dbReference type="Proteomes" id="UP001314169">
    <property type="component" value="Chromosome 10"/>
</dbReference>
<proteinExistence type="inferred from homology"/>
<feature type="region of interest" description="Disordered" evidence="4">
    <location>
        <begin position="68"/>
        <end position="99"/>
    </location>
</feature>
<feature type="region of interest" description="Disordered" evidence="4">
    <location>
        <begin position="223"/>
        <end position="246"/>
    </location>
</feature>
<feature type="coiled-coil region" evidence="3">
    <location>
        <begin position="116"/>
        <end position="143"/>
    </location>
</feature>
<sequence length="355" mass="39111">MELPPQGKEQGAKVHEHLVATARELEEATRQLAAGSTASRHKFLSLAEKIKNLQASTRQLQAQVEELKSLGQGWRGPTPAPGSGGGKELREQDDLEAAETVASWPGPPSLYYTEENKHLKKLLRTLRARLSLEQQRRGALEEQFGLVLRKNEELGQQLGAARGYRARALELEAAVAEIRRVLQLGRPLVAEKLVHGSLLVPFREPGQSLRGEEMPMLTVPEAQRRPLQRPLPPSSSSSETVLSSLAGGDIGKSHEGTCLPKAKAVEQSSRLQELDTQYSDLKARYEELLTKCEQQMGDSLSHKAVQAARAPARAGASTSMPLPKYKVLFKEIFSCVQKRKQVGKQRGNYRSLPSP</sequence>
<organism evidence="5 6">
    <name type="scientific">Pipistrellus nathusii</name>
    <name type="common">Nathusius' pipistrelle</name>
    <dbReference type="NCBI Taxonomy" id="59473"/>
    <lineage>
        <taxon>Eukaryota</taxon>
        <taxon>Metazoa</taxon>
        <taxon>Chordata</taxon>
        <taxon>Craniata</taxon>
        <taxon>Vertebrata</taxon>
        <taxon>Euteleostomi</taxon>
        <taxon>Mammalia</taxon>
        <taxon>Eutheria</taxon>
        <taxon>Laurasiatheria</taxon>
        <taxon>Chiroptera</taxon>
        <taxon>Yangochiroptera</taxon>
        <taxon>Vespertilionidae</taxon>
        <taxon>Pipistrellus</taxon>
    </lineage>
</organism>
<keyword evidence="6" id="KW-1185">Reference proteome</keyword>